<evidence type="ECO:0000256" key="1">
    <source>
        <dbReference type="ARBA" id="ARBA00022669"/>
    </source>
</evidence>
<dbReference type="GO" id="GO:0008061">
    <property type="term" value="F:chitin binding"/>
    <property type="evidence" value="ECO:0000318"/>
    <property type="project" value="GO_Central"/>
</dbReference>
<evidence type="ECO:0000256" key="2">
    <source>
        <dbReference type="ARBA" id="ARBA00022729"/>
    </source>
</evidence>
<dbReference type="HOGENOM" id="CLU_1455857_0_0_1"/>
<organism evidence="8 9">
    <name type="scientific">Daphnia pulex</name>
    <name type="common">Water flea</name>
    <dbReference type="NCBI Taxonomy" id="6669"/>
    <lineage>
        <taxon>Eukaryota</taxon>
        <taxon>Metazoa</taxon>
        <taxon>Ecdysozoa</taxon>
        <taxon>Arthropoda</taxon>
        <taxon>Crustacea</taxon>
        <taxon>Branchiopoda</taxon>
        <taxon>Diplostraca</taxon>
        <taxon>Cladocera</taxon>
        <taxon>Anomopoda</taxon>
        <taxon>Daphniidae</taxon>
        <taxon>Daphnia</taxon>
    </lineage>
</organism>
<dbReference type="GO" id="GO:0030312">
    <property type="term" value="C:external encapsulating structure"/>
    <property type="evidence" value="ECO:0000318"/>
    <property type="project" value="GO_Central"/>
</dbReference>
<dbReference type="EMBL" id="GL732583">
    <property type="protein sequence ID" value="EFX74475.1"/>
    <property type="molecule type" value="Genomic_DNA"/>
</dbReference>
<feature type="chain" id="PRO_5003241608" description="Chitin-binding type-2 domain-containing protein" evidence="6">
    <location>
        <begin position="21"/>
        <end position="186"/>
    </location>
</feature>
<dbReference type="InParanoid" id="E9H1M5"/>
<evidence type="ECO:0000259" key="7">
    <source>
        <dbReference type="PROSITE" id="PS50940"/>
    </source>
</evidence>
<name>E9H1M5_DAPPU</name>
<dbReference type="Proteomes" id="UP000000305">
    <property type="component" value="Unassembled WGS sequence"/>
</dbReference>
<proteinExistence type="predicted"/>
<dbReference type="InterPro" id="IPR036508">
    <property type="entry name" value="Chitin-bd_dom_sf"/>
</dbReference>
<dbReference type="PROSITE" id="PS50940">
    <property type="entry name" value="CHIT_BIND_II"/>
    <property type="match status" value="1"/>
</dbReference>
<dbReference type="PANTHER" id="PTHR23301:SF0">
    <property type="entry name" value="CHITIN-BINDING TYPE-2 DOMAIN-CONTAINING PROTEIN-RELATED"/>
    <property type="match status" value="1"/>
</dbReference>
<evidence type="ECO:0000256" key="3">
    <source>
        <dbReference type="ARBA" id="ARBA00022737"/>
    </source>
</evidence>
<dbReference type="PANTHER" id="PTHR23301">
    <property type="entry name" value="CHITIN BINDING PERITROPHIN-A"/>
    <property type="match status" value="1"/>
</dbReference>
<protein>
    <recommendedName>
        <fullName evidence="7">Chitin-binding type-2 domain-containing protein</fullName>
    </recommendedName>
</protein>
<keyword evidence="4" id="KW-1015">Disulfide bond</keyword>
<feature type="domain" description="Chitin-binding type-2" evidence="7">
    <location>
        <begin position="84"/>
        <end position="140"/>
    </location>
</feature>
<evidence type="ECO:0000313" key="8">
    <source>
        <dbReference type="EMBL" id="EFX74475.1"/>
    </source>
</evidence>
<dbReference type="InterPro" id="IPR002557">
    <property type="entry name" value="Chitin-bd_dom"/>
</dbReference>
<reference evidence="8 9" key="1">
    <citation type="journal article" date="2011" name="Science">
        <title>The ecoresponsive genome of Daphnia pulex.</title>
        <authorList>
            <person name="Colbourne J.K."/>
            <person name="Pfrender M.E."/>
            <person name="Gilbert D."/>
            <person name="Thomas W.K."/>
            <person name="Tucker A."/>
            <person name="Oakley T.H."/>
            <person name="Tokishita S."/>
            <person name="Aerts A."/>
            <person name="Arnold G.J."/>
            <person name="Basu M.K."/>
            <person name="Bauer D.J."/>
            <person name="Caceres C.E."/>
            <person name="Carmel L."/>
            <person name="Casola C."/>
            <person name="Choi J.H."/>
            <person name="Detter J.C."/>
            <person name="Dong Q."/>
            <person name="Dusheyko S."/>
            <person name="Eads B.D."/>
            <person name="Frohlich T."/>
            <person name="Geiler-Samerotte K.A."/>
            <person name="Gerlach D."/>
            <person name="Hatcher P."/>
            <person name="Jogdeo S."/>
            <person name="Krijgsveld J."/>
            <person name="Kriventseva E.V."/>
            <person name="Kultz D."/>
            <person name="Laforsch C."/>
            <person name="Lindquist E."/>
            <person name="Lopez J."/>
            <person name="Manak J.R."/>
            <person name="Muller J."/>
            <person name="Pangilinan J."/>
            <person name="Patwardhan R.P."/>
            <person name="Pitluck S."/>
            <person name="Pritham E.J."/>
            <person name="Rechtsteiner A."/>
            <person name="Rho M."/>
            <person name="Rogozin I.B."/>
            <person name="Sakarya O."/>
            <person name="Salamov A."/>
            <person name="Schaack S."/>
            <person name="Shapiro H."/>
            <person name="Shiga Y."/>
            <person name="Skalitzky C."/>
            <person name="Smith Z."/>
            <person name="Souvorov A."/>
            <person name="Sung W."/>
            <person name="Tang Z."/>
            <person name="Tsuchiya D."/>
            <person name="Tu H."/>
            <person name="Vos H."/>
            <person name="Wang M."/>
            <person name="Wolf Y.I."/>
            <person name="Yamagata H."/>
            <person name="Yamada T."/>
            <person name="Ye Y."/>
            <person name="Shaw J.R."/>
            <person name="Andrews J."/>
            <person name="Crease T.J."/>
            <person name="Tang H."/>
            <person name="Lucas S.M."/>
            <person name="Robertson H.M."/>
            <person name="Bork P."/>
            <person name="Koonin E.V."/>
            <person name="Zdobnov E.M."/>
            <person name="Grigoriev I.V."/>
            <person name="Lynch M."/>
            <person name="Boore J.L."/>
        </authorList>
    </citation>
    <scope>NUCLEOTIDE SEQUENCE [LARGE SCALE GENOMIC DNA]</scope>
</reference>
<evidence type="ECO:0000313" key="9">
    <source>
        <dbReference type="Proteomes" id="UP000000305"/>
    </source>
</evidence>
<sequence>MERWLQFILILVITQGYSCAILKELPTVPLEFTCPAEEGFYSLNNQCTTDYCFCQSGVEIRCQPCPEPQLFDPESQTCVEPAYCFECPADEGKYPVPQQCVGDYYECTAGYPQKLTCPNDYIFDPATYECVPSGEATCMAPFDCGENGYYTYPDSCSGLYFLCVDGTSFPMVRELIMMAIFEQLNI</sequence>
<dbReference type="GO" id="GO:0005576">
    <property type="term" value="C:extracellular region"/>
    <property type="evidence" value="ECO:0007669"/>
    <property type="project" value="InterPro"/>
</dbReference>
<keyword evidence="5" id="KW-0325">Glycoprotein</keyword>
<evidence type="ECO:0000256" key="5">
    <source>
        <dbReference type="ARBA" id="ARBA00023180"/>
    </source>
</evidence>
<keyword evidence="1" id="KW-0147">Chitin-binding</keyword>
<evidence type="ECO:0000256" key="6">
    <source>
        <dbReference type="SAM" id="SignalP"/>
    </source>
</evidence>
<dbReference type="OrthoDB" id="6020543at2759"/>
<dbReference type="InterPro" id="IPR051940">
    <property type="entry name" value="Chitin_bind-dev_reg"/>
</dbReference>
<evidence type="ECO:0000256" key="4">
    <source>
        <dbReference type="ARBA" id="ARBA00023157"/>
    </source>
</evidence>
<gene>
    <name evidence="8" type="ORF">DAPPUDRAFT_324340</name>
</gene>
<keyword evidence="3" id="KW-0677">Repeat</keyword>
<dbReference type="Pfam" id="PF01607">
    <property type="entry name" value="CBM_14"/>
    <property type="match status" value="2"/>
</dbReference>
<dbReference type="SMART" id="SM00494">
    <property type="entry name" value="ChtBD2"/>
    <property type="match status" value="2"/>
</dbReference>
<keyword evidence="2 6" id="KW-0732">Signal</keyword>
<dbReference type="KEGG" id="dpx:DAPPUDRAFT_324340"/>
<accession>E9H1M5</accession>
<dbReference type="Gene3D" id="2.170.140.10">
    <property type="entry name" value="Chitin binding domain"/>
    <property type="match status" value="1"/>
</dbReference>
<dbReference type="AlphaFoldDB" id="E9H1M5"/>
<feature type="signal peptide" evidence="6">
    <location>
        <begin position="1"/>
        <end position="20"/>
    </location>
</feature>
<dbReference type="SUPFAM" id="SSF57625">
    <property type="entry name" value="Invertebrate chitin-binding proteins"/>
    <property type="match status" value="2"/>
</dbReference>
<keyword evidence="9" id="KW-1185">Reference proteome</keyword>